<sequence>MAIQHENRVEAKSRGLIKCLIDIIVGSHPVNFYHVQKILLSIIKLCDFDYEISGNGCIFTKTLEILIDNDSDVLKYHGRNLTINILKTVVYDTDKNCNEAKEATLKYTLFDGHSYVVNIKEKTLESFYKLDNI</sequence>
<dbReference type="Proteomes" id="UP000663854">
    <property type="component" value="Unassembled WGS sequence"/>
</dbReference>
<gene>
    <name evidence="2" type="ORF">JXQ802_LOCUS51550</name>
    <name evidence="1" type="ORF">PYM288_LOCUS35309</name>
</gene>
<dbReference type="EMBL" id="CAJNOH010005992">
    <property type="protein sequence ID" value="CAF1416832.1"/>
    <property type="molecule type" value="Genomic_DNA"/>
</dbReference>
<evidence type="ECO:0000313" key="4">
    <source>
        <dbReference type="Proteomes" id="UP000663870"/>
    </source>
</evidence>
<keyword evidence="4" id="KW-1185">Reference proteome</keyword>
<dbReference type="AlphaFoldDB" id="A0A815LXU6"/>
<dbReference type="EMBL" id="CAJNOL010007525">
    <property type="protein sequence ID" value="CAF1629067.1"/>
    <property type="molecule type" value="Genomic_DNA"/>
</dbReference>
<dbReference type="Proteomes" id="UP000663870">
    <property type="component" value="Unassembled WGS sequence"/>
</dbReference>
<evidence type="ECO:0000313" key="1">
    <source>
        <dbReference type="EMBL" id="CAF1416832.1"/>
    </source>
</evidence>
<protein>
    <submittedName>
        <fullName evidence="1">Uncharacterized protein</fullName>
    </submittedName>
</protein>
<name>A0A815LXU6_9BILA</name>
<proteinExistence type="predicted"/>
<comment type="caution">
    <text evidence="1">The sequence shown here is derived from an EMBL/GenBank/DDBJ whole genome shotgun (WGS) entry which is preliminary data.</text>
</comment>
<evidence type="ECO:0000313" key="2">
    <source>
        <dbReference type="EMBL" id="CAF1629067.1"/>
    </source>
</evidence>
<organism evidence="1 3">
    <name type="scientific">Rotaria sordida</name>
    <dbReference type="NCBI Taxonomy" id="392033"/>
    <lineage>
        <taxon>Eukaryota</taxon>
        <taxon>Metazoa</taxon>
        <taxon>Spiralia</taxon>
        <taxon>Gnathifera</taxon>
        <taxon>Rotifera</taxon>
        <taxon>Eurotatoria</taxon>
        <taxon>Bdelloidea</taxon>
        <taxon>Philodinida</taxon>
        <taxon>Philodinidae</taxon>
        <taxon>Rotaria</taxon>
    </lineage>
</organism>
<reference evidence="1" key="1">
    <citation type="submission" date="2021-02" db="EMBL/GenBank/DDBJ databases">
        <authorList>
            <person name="Nowell W R."/>
        </authorList>
    </citation>
    <scope>NUCLEOTIDE SEQUENCE</scope>
</reference>
<accession>A0A815LXU6</accession>
<evidence type="ECO:0000313" key="3">
    <source>
        <dbReference type="Proteomes" id="UP000663854"/>
    </source>
</evidence>